<comment type="caution">
    <text evidence="3">The sequence shown here is derived from an EMBL/GenBank/DDBJ whole genome shotgun (WGS) entry which is preliminary data.</text>
</comment>
<proteinExistence type="inferred from homology"/>
<reference evidence="3" key="1">
    <citation type="submission" date="2020-07" db="EMBL/GenBank/DDBJ databases">
        <title>Draft Genome Sequence of a Deep-Sea Yeast, Naganishia (Cryptococcus) liquefaciens strain N6.</title>
        <authorList>
            <person name="Han Y.W."/>
            <person name="Kajitani R."/>
            <person name="Morimoto H."/>
            <person name="Parhat M."/>
            <person name="Tsubouchi H."/>
            <person name="Bakenova O."/>
            <person name="Ogata M."/>
            <person name="Argunhan B."/>
            <person name="Aoki R."/>
            <person name="Kajiwara S."/>
            <person name="Itoh T."/>
            <person name="Iwasaki H."/>
        </authorList>
    </citation>
    <scope>NUCLEOTIDE SEQUENCE</scope>
    <source>
        <strain evidence="3">N6</strain>
    </source>
</reference>
<feature type="compositionally biased region" description="Low complexity" evidence="2">
    <location>
        <begin position="1"/>
        <end position="19"/>
    </location>
</feature>
<feature type="region of interest" description="Disordered" evidence="2">
    <location>
        <begin position="1"/>
        <end position="20"/>
    </location>
</feature>
<dbReference type="Pfam" id="PF08569">
    <property type="entry name" value="Mo25"/>
    <property type="match status" value="1"/>
</dbReference>
<keyword evidence="4" id="KW-1185">Reference proteome</keyword>
<gene>
    <name evidence="3" type="ORF">NliqN6_5888</name>
</gene>
<dbReference type="GO" id="GO:0035556">
    <property type="term" value="P:intracellular signal transduction"/>
    <property type="evidence" value="ECO:0007669"/>
    <property type="project" value="TreeGrafter"/>
</dbReference>
<dbReference type="GO" id="GO:0043539">
    <property type="term" value="F:protein serine/threonine kinase activator activity"/>
    <property type="evidence" value="ECO:0007669"/>
    <property type="project" value="TreeGrafter"/>
</dbReference>
<evidence type="ECO:0000313" key="4">
    <source>
        <dbReference type="Proteomes" id="UP000620104"/>
    </source>
</evidence>
<dbReference type="EMBL" id="BLZA01000043">
    <property type="protein sequence ID" value="GHJ89486.1"/>
    <property type="molecule type" value="Genomic_DNA"/>
</dbReference>
<dbReference type="SUPFAM" id="SSF48371">
    <property type="entry name" value="ARM repeat"/>
    <property type="match status" value="1"/>
</dbReference>
<sequence length="342" mass="39170">MNFFSKSSSGSSSKQKSPSEVVRSFLDGAARLDSANGQGTDVKRINDDLVRSLRSMKSILSDPPATTNSADLTIDAATELSQLIFQHGLLQVLLQTMPSMEFEAKKEGSSVFGLLLRRQVGTRYPAVDYVCRERYLIVMALRGYENEDVALNTGQILKEMLRHESIARILLYSEDFYLFMDYIETTLFATSCDAFANMKECLTRHKQMVSAYLDANYDKFFKAYQPLILSPNYVTKRQSLKLLGEILLDRSNYACMTRYIASTENLQIIMNTLRDKSRNIQYEAFHVFKIFVANPHKPAPVASILRKNKDKLLLYLTEFHKDRDDPQFNDEKAYCINQIEML</sequence>
<dbReference type="OrthoDB" id="609103at2759"/>
<dbReference type="InterPro" id="IPR016024">
    <property type="entry name" value="ARM-type_fold"/>
</dbReference>
<dbReference type="PANTHER" id="PTHR10182">
    <property type="entry name" value="CALCIUM-BINDING PROTEIN 39-RELATED"/>
    <property type="match status" value="1"/>
</dbReference>
<evidence type="ECO:0008006" key="5">
    <source>
        <dbReference type="Google" id="ProtNLM"/>
    </source>
</evidence>
<organism evidence="3 4">
    <name type="scientific">Naganishia liquefaciens</name>
    <dbReference type="NCBI Taxonomy" id="104408"/>
    <lineage>
        <taxon>Eukaryota</taxon>
        <taxon>Fungi</taxon>
        <taxon>Dikarya</taxon>
        <taxon>Basidiomycota</taxon>
        <taxon>Agaricomycotina</taxon>
        <taxon>Tremellomycetes</taxon>
        <taxon>Filobasidiales</taxon>
        <taxon>Filobasidiaceae</taxon>
        <taxon>Naganishia</taxon>
    </lineage>
</organism>
<dbReference type="InterPro" id="IPR013878">
    <property type="entry name" value="Mo25"/>
</dbReference>
<dbReference type="Proteomes" id="UP000620104">
    <property type="component" value="Unassembled WGS sequence"/>
</dbReference>
<comment type="similarity">
    <text evidence="1">Belongs to the Mo25 family.</text>
</comment>
<evidence type="ECO:0000256" key="1">
    <source>
        <dbReference type="ARBA" id="ARBA00011012"/>
    </source>
</evidence>
<name>A0A8H3YJF7_9TREE</name>
<accession>A0A8H3YJF7</accession>
<evidence type="ECO:0000256" key="2">
    <source>
        <dbReference type="SAM" id="MobiDB-lite"/>
    </source>
</evidence>
<dbReference type="AlphaFoldDB" id="A0A8H3YJF7"/>
<dbReference type="PANTHER" id="PTHR10182:SF3">
    <property type="entry name" value="PROTEIN MO25"/>
    <property type="match status" value="1"/>
</dbReference>
<protein>
    <recommendedName>
        <fullName evidence="5">Mo25-like protein</fullName>
    </recommendedName>
</protein>
<evidence type="ECO:0000313" key="3">
    <source>
        <dbReference type="EMBL" id="GHJ89486.1"/>
    </source>
</evidence>
<dbReference type="Gene3D" id="1.25.10.10">
    <property type="entry name" value="Leucine-rich Repeat Variant"/>
    <property type="match status" value="1"/>
</dbReference>
<dbReference type="InterPro" id="IPR011989">
    <property type="entry name" value="ARM-like"/>
</dbReference>